<feature type="signal peptide" evidence="8">
    <location>
        <begin position="1"/>
        <end position="23"/>
    </location>
</feature>
<dbReference type="SMART" id="SM00220">
    <property type="entry name" value="S_TKc"/>
    <property type="match status" value="1"/>
</dbReference>
<evidence type="ECO:0000256" key="5">
    <source>
        <dbReference type="ARBA" id="ARBA00022840"/>
    </source>
</evidence>
<evidence type="ECO:0000256" key="2">
    <source>
        <dbReference type="ARBA" id="ARBA00022679"/>
    </source>
</evidence>
<dbReference type="OrthoDB" id="1711006at2759"/>
<dbReference type="PROSITE" id="PS00107">
    <property type="entry name" value="PROTEIN_KINASE_ATP"/>
    <property type="match status" value="1"/>
</dbReference>
<dbReference type="PROSITE" id="PS50011">
    <property type="entry name" value="PROTEIN_KINASE_DOM"/>
    <property type="match status" value="1"/>
</dbReference>
<evidence type="ECO:0000256" key="4">
    <source>
        <dbReference type="ARBA" id="ARBA00022777"/>
    </source>
</evidence>
<dbReference type="Gene3D" id="1.10.510.10">
    <property type="entry name" value="Transferase(Phosphotransferase) domain 1"/>
    <property type="match status" value="1"/>
</dbReference>
<dbReference type="eggNOG" id="KOG0192">
    <property type="taxonomic scope" value="Eukaryota"/>
</dbReference>
<keyword evidence="1" id="KW-0723">Serine/threonine-protein kinase</keyword>
<dbReference type="PROSITE" id="PS00108">
    <property type="entry name" value="PROTEIN_KINASE_ST"/>
    <property type="match status" value="1"/>
</dbReference>
<proteinExistence type="predicted"/>
<gene>
    <name evidence="10" type="ORF">CHLNCDRAFT_51171</name>
</gene>
<dbReference type="InterPro" id="IPR000719">
    <property type="entry name" value="Prot_kinase_dom"/>
</dbReference>
<feature type="compositionally biased region" description="Gly residues" evidence="7">
    <location>
        <begin position="697"/>
        <end position="707"/>
    </location>
</feature>
<name>E1Z9X6_CHLVA</name>
<protein>
    <recommendedName>
        <fullName evidence="9">Protein kinase domain-containing protein</fullName>
    </recommendedName>
</protein>
<evidence type="ECO:0000256" key="8">
    <source>
        <dbReference type="SAM" id="SignalP"/>
    </source>
</evidence>
<evidence type="ECO:0000313" key="11">
    <source>
        <dbReference type="Proteomes" id="UP000008141"/>
    </source>
</evidence>
<evidence type="ECO:0000259" key="9">
    <source>
        <dbReference type="PROSITE" id="PS50011"/>
    </source>
</evidence>
<dbReference type="PANTHER" id="PTHR44329">
    <property type="entry name" value="SERINE/THREONINE-PROTEIN KINASE TNNI3K-RELATED"/>
    <property type="match status" value="1"/>
</dbReference>
<dbReference type="InterPro" id="IPR001245">
    <property type="entry name" value="Ser-Thr/Tyr_kinase_cat_dom"/>
</dbReference>
<evidence type="ECO:0000256" key="7">
    <source>
        <dbReference type="SAM" id="MobiDB-lite"/>
    </source>
</evidence>
<feature type="compositionally biased region" description="Low complexity" evidence="7">
    <location>
        <begin position="627"/>
        <end position="637"/>
    </location>
</feature>
<evidence type="ECO:0000256" key="1">
    <source>
        <dbReference type="ARBA" id="ARBA00022527"/>
    </source>
</evidence>
<dbReference type="RefSeq" id="XP_005849701.1">
    <property type="nucleotide sequence ID" value="XM_005849639.1"/>
</dbReference>
<feature type="region of interest" description="Disordered" evidence="7">
    <location>
        <begin position="625"/>
        <end position="664"/>
    </location>
</feature>
<keyword evidence="3 6" id="KW-0547">Nucleotide-binding</keyword>
<sequence length="1216" mass="129570">MAGCWRAAALCLLPALLTTLGAAQEEQQPLPEQLLAQLQTSRDVYTALDLLRALNDTAGSPVGEVLTLQGRRLAGGALALRVEKVTQRLVSEAWHPAADDIYIHAQDLIAFQGSLPINGGNRIVVLRGGKAGASGGNPTVLDWGSSVNVMYHPSGHSFYAYNLILQARPLCGWQAATQCGACTRSVHLRALTLQGLAPASSGYSAGMSKQMVGGMFWPTYSGEPGHMMAFWNTTIRTVSASCTANATEFRAHAMQHLAGRNDTVTSPSPDTILVAQQLNGSMAVRDTTSGDWVGNVRWSYQNTTLICSLPPTNRSVAPTTLAEVASRAALHTASTGIAGTADELMYLLGSPQVSLIVLGAHISLQAVHWQAYSLPIVLRRNVSLESNDEQLKGEASKRTSPIGKCSEAAQPPLVAALYLLDLGGNHQLLQLSAGAVLSFTRVHLQGTAAPSAVISNRATSIPGSPLWPSVDGDAGHEVRLLDCVMHAIVNPCSRNSTRITVELLRKVLGHDGVQELGDTGYAIRPRYRRRASIINSTDQDEVGSAVYTVENVIMECEEDSTISLAAELKRSAAIMAASSAQAAAAAGSGGKPAWKAAAAAGAAAAGMVASAGGFVLWRRHRRRKRAAGSAAAGPGEAAKGKSPERVPLTPRAANMDRMESGGNTQAAQLDAELDAAIATTAARQCQEPSEIPTGSSGSPGCGSGGRGSASEGRELARWRGPDLEGSWAQDKLWRTRFGVLEGLEIAELLGRGGYGKVYKGRWNGAIVAVKVVEHRVAAGTDGSLSREPLLCMSVSHPNCITTYKLSVIRLLRGDDLLESEDSAGGGRLSDDSECTDDTARTGTGGQSSASGRRVRSLLSGAEAVEYCDRGTLVEALDEKKLRLPDGSPNMVSVYLCLLDIASGMQYLHSLGIMHSDLKPANVLLKGARNSKRGFICKLADFGLSRMLDGCATHVETGSLGTPTHAAPELLREGHLSPAADVFAFGVLAWELVAGEEAYRGMHPMHIILQVTQQGTRPPPLPDCPPPLAQLMQRCWEEEPADRPSFADLLPELSEQLQAFRQEKVVHLVGSSISSSSPLNTNQAKQLKSRFNSWERFCEAHPQARVAIAVQSGYSHEIKFFCHSIVFWEEFKDFFTERCAAAGSRSERSRLKGELGKAGIDFSKFLALAIDLWKAEGVISQLQADVMIKLATGTAFDTDGSLLSWSTCTGSFWLWPV</sequence>
<dbReference type="GO" id="GO:0004674">
    <property type="term" value="F:protein serine/threonine kinase activity"/>
    <property type="evidence" value="ECO:0007669"/>
    <property type="project" value="UniProtKB-KW"/>
</dbReference>
<dbReference type="EMBL" id="GL433839">
    <property type="protein sequence ID" value="EFN57599.1"/>
    <property type="molecule type" value="Genomic_DNA"/>
</dbReference>
<dbReference type="SUPFAM" id="SSF56112">
    <property type="entry name" value="Protein kinase-like (PK-like)"/>
    <property type="match status" value="1"/>
</dbReference>
<keyword evidence="5 6" id="KW-0067">ATP-binding</keyword>
<dbReference type="InParanoid" id="E1Z9X6"/>
<dbReference type="Proteomes" id="UP000008141">
    <property type="component" value="Unassembled WGS sequence"/>
</dbReference>
<keyword evidence="4" id="KW-0418">Kinase</keyword>
<dbReference type="PRINTS" id="PR00109">
    <property type="entry name" value="TYRKINASE"/>
</dbReference>
<evidence type="ECO:0000256" key="3">
    <source>
        <dbReference type="ARBA" id="ARBA00022741"/>
    </source>
</evidence>
<dbReference type="InterPro" id="IPR008271">
    <property type="entry name" value="Ser/Thr_kinase_AS"/>
</dbReference>
<feature type="region of interest" description="Disordered" evidence="7">
    <location>
        <begin position="681"/>
        <end position="715"/>
    </location>
</feature>
<feature type="binding site" evidence="6">
    <location>
        <position position="770"/>
    </location>
    <ligand>
        <name>ATP</name>
        <dbReference type="ChEBI" id="CHEBI:30616"/>
    </ligand>
</feature>
<feature type="region of interest" description="Disordered" evidence="7">
    <location>
        <begin position="821"/>
        <end position="853"/>
    </location>
</feature>
<keyword evidence="8" id="KW-0732">Signal</keyword>
<dbReference type="PANTHER" id="PTHR44329:SF214">
    <property type="entry name" value="PROTEIN KINASE DOMAIN-CONTAINING PROTEIN"/>
    <property type="match status" value="1"/>
</dbReference>
<dbReference type="InterPro" id="IPR011009">
    <property type="entry name" value="Kinase-like_dom_sf"/>
</dbReference>
<dbReference type="GeneID" id="17356835"/>
<evidence type="ECO:0000256" key="6">
    <source>
        <dbReference type="PROSITE-ProRule" id="PRU10141"/>
    </source>
</evidence>
<feature type="chain" id="PRO_5003155753" description="Protein kinase domain-containing protein" evidence="8">
    <location>
        <begin position="24"/>
        <end position="1216"/>
    </location>
</feature>
<evidence type="ECO:0000313" key="10">
    <source>
        <dbReference type="EMBL" id="EFN57599.1"/>
    </source>
</evidence>
<reference evidence="10 11" key="1">
    <citation type="journal article" date="2010" name="Plant Cell">
        <title>The Chlorella variabilis NC64A genome reveals adaptation to photosymbiosis, coevolution with viruses, and cryptic sex.</title>
        <authorList>
            <person name="Blanc G."/>
            <person name="Duncan G."/>
            <person name="Agarkova I."/>
            <person name="Borodovsky M."/>
            <person name="Gurnon J."/>
            <person name="Kuo A."/>
            <person name="Lindquist E."/>
            <person name="Lucas S."/>
            <person name="Pangilinan J."/>
            <person name="Polle J."/>
            <person name="Salamov A."/>
            <person name="Terry A."/>
            <person name="Yamada T."/>
            <person name="Dunigan D.D."/>
            <person name="Grigoriev I.V."/>
            <person name="Claverie J.M."/>
            <person name="Van Etten J.L."/>
        </authorList>
    </citation>
    <scope>NUCLEOTIDE SEQUENCE [LARGE SCALE GENOMIC DNA]</scope>
    <source>
        <strain evidence="10 11">NC64A</strain>
    </source>
</reference>
<keyword evidence="2" id="KW-0808">Transferase</keyword>
<organism evidence="11">
    <name type="scientific">Chlorella variabilis</name>
    <name type="common">Green alga</name>
    <dbReference type="NCBI Taxonomy" id="554065"/>
    <lineage>
        <taxon>Eukaryota</taxon>
        <taxon>Viridiplantae</taxon>
        <taxon>Chlorophyta</taxon>
        <taxon>core chlorophytes</taxon>
        <taxon>Trebouxiophyceae</taxon>
        <taxon>Chlorellales</taxon>
        <taxon>Chlorellaceae</taxon>
        <taxon>Chlorella clade</taxon>
        <taxon>Chlorella</taxon>
    </lineage>
</organism>
<dbReference type="STRING" id="554065.E1Z9X6"/>
<dbReference type="Gene3D" id="3.30.200.20">
    <property type="entry name" value="Phosphorylase Kinase, domain 1"/>
    <property type="match status" value="1"/>
</dbReference>
<accession>E1Z9X6</accession>
<keyword evidence="11" id="KW-1185">Reference proteome</keyword>
<feature type="domain" description="Protein kinase" evidence="9">
    <location>
        <begin position="743"/>
        <end position="1056"/>
    </location>
</feature>
<dbReference type="InterPro" id="IPR051681">
    <property type="entry name" value="Ser/Thr_Kinases-Pseudokinases"/>
</dbReference>
<dbReference type="GO" id="GO:0005524">
    <property type="term" value="F:ATP binding"/>
    <property type="evidence" value="ECO:0007669"/>
    <property type="project" value="UniProtKB-UniRule"/>
</dbReference>
<dbReference type="AlphaFoldDB" id="E1Z9X6"/>
<dbReference type="InterPro" id="IPR017441">
    <property type="entry name" value="Protein_kinase_ATP_BS"/>
</dbReference>
<dbReference type="KEGG" id="cvr:CHLNCDRAFT_51171"/>
<dbReference type="Pfam" id="PF07714">
    <property type="entry name" value="PK_Tyr_Ser-Thr"/>
    <property type="match status" value="1"/>
</dbReference>